<dbReference type="EMBL" id="QQAZ01000001">
    <property type="protein sequence ID" value="RDI55911.1"/>
    <property type="molecule type" value="Genomic_DNA"/>
</dbReference>
<reference evidence="2 3" key="1">
    <citation type="submission" date="2018-07" db="EMBL/GenBank/DDBJ databases">
        <title>Genomic Encyclopedia of Type Strains, Phase IV (KMG-IV): sequencing the most valuable type-strain genomes for metagenomic binning, comparative biology and taxonomic classification.</title>
        <authorList>
            <person name="Goeker M."/>
        </authorList>
    </citation>
    <scope>NUCLEOTIDE SEQUENCE [LARGE SCALE GENOMIC DNA]</scope>
    <source>
        <strain evidence="2 3">DSM 44952</strain>
    </source>
</reference>
<dbReference type="InterPro" id="IPR011990">
    <property type="entry name" value="TPR-like_helical_dom_sf"/>
</dbReference>
<name>A0A370HFA3_9NOCA</name>
<keyword evidence="3" id="KW-1185">Reference proteome</keyword>
<proteinExistence type="predicted"/>
<feature type="compositionally biased region" description="Basic and acidic residues" evidence="1">
    <location>
        <begin position="84"/>
        <end position="93"/>
    </location>
</feature>
<feature type="compositionally biased region" description="Polar residues" evidence="1">
    <location>
        <begin position="99"/>
        <end position="110"/>
    </location>
</feature>
<evidence type="ECO:0008006" key="4">
    <source>
        <dbReference type="Google" id="ProtNLM"/>
    </source>
</evidence>
<protein>
    <recommendedName>
        <fullName evidence="4">XRE family transcriptional regulator</fullName>
    </recommendedName>
</protein>
<dbReference type="AlphaFoldDB" id="A0A370HFA3"/>
<organism evidence="2 3">
    <name type="scientific">Nocardia mexicana</name>
    <dbReference type="NCBI Taxonomy" id="279262"/>
    <lineage>
        <taxon>Bacteria</taxon>
        <taxon>Bacillati</taxon>
        <taxon>Actinomycetota</taxon>
        <taxon>Actinomycetes</taxon>
        <taxon>Mycobacteriales</taxon>
        <taxon>Nocardiaceae</taxon>
        <taxon>Nocardia</taxon>
    </lineage>
</organism>
<feature type="region of interest" description="Disordered" evidence="1">
    <location>
        <begin position="84"/>
        <end position="115"/>
    </location>
</feature>
<dbReference type="SUPFAM" id="SSF48452">
    <property type="entry name" value="TPR-like"/>
    <property type="match status" value="1"/>
</dbReference>
<accession>A0A370HFA3</accession>
<comment type="caution">
    <text evidence="2">The sequence shown here is derived from an EMBL/GenBank/DDBJ whole genome shotgun (WGS) entry which is preliminary data.</text>
</comment>
<dbReference type="Gene3D" id="1.25.40.10">
    <property type="entry name" value="Tetratricopeptide repeat domain"/>
    <property type="match status" value="1"/>
</dbReference>
<evidence type="ECO:0000256" key="1">
    <source>
        <dbReference type="SAM" id="MobiDB-lite"/>
    </source>
</evidence>
<dbReference type="Proteomes" id="UP000255355">
    <property type="component" value="Unassembled WGS sequence"/>
</dbReference>
<evidence type="ECO:0000313" key="3">
    <source>
        <dbReference type="Proteomes" id="UP000255355"/>
    </source>
</evidence>
<gene>
    <name evidence="2" type="ORF">DFR68_101748</name>
</gene>
<dbReference type="STRING" id="1210089.GCA_001613165_01967"/>
<sequence length="469" mass="51324">MVRGREWTGFEAVALQEAMRKSVREFAALLGIDPSTVINWRSGLGSVLPRSVTQAMLDTTLQQRATPEDRARFDQIVAEGESVWRQRHDRPLTDDPSALQPTRHPSSAISSPLPEAVTVGGSPLGVEGEDVVERKTFLQVLTGSMAGLALGAAGLTEAHERLVKAVDEPSRVDAALIEHFDRICDYCRRQDDIQGAQAVLTVAQAQLRLLHAMLADCPARLQPQLLAVYSKLAGLAGWLSLDARQFANSWRYFEVAHAAAHQAGAPDLIGFTLARMSHVAKAQDRLGLAVDYASTAVASTKQAEPMVHTFAYDQLARAYAKAGDETKCFAALEQAHSSYQRAKTEGAQEPSLAYFYDDGFLPHTESQCYLNLGQSDRAVEKAEQSLALHDPHMVRDNAFSKLYLAATYVQSDQPEPAVSALMDAAGWARQNRSVQLAERIQTVRASMTQWQGTAPVAELDGYLREQPLT</sequence>
<evidence type="ECO:0000313" key="2">
    <source>
        <dbReference type="EMBL" id="RDI55911.1"/>
    </source>
</evidence>